<accession>A0A507AXU5</accession>
<dbReference type="AlphaFoldDB" id="A0A507AXU5"/>
<dbReference type="PANTHER" id="PTHR48081:SF3">
    <property type="entry name" value="ALPHA_BETA HYDROLASE FOLD-3 DOMAIN-CONTAINING PROTEIN"/>
    <property type="match status" value="1"/>
</dbReference>
<dbReference type="Pfam" id="PF00326">
    <property type="entry name" value="Peptidase_S9"/>
    <property type="match status" value="1"/>
</dbReference>
<dbReference type="InterPro" id="IPR001375">
    <property type="entry name" value="Peptidase_S9_cat"/>
</dbReference>
<reference evidence="4 5" key="1">
    <citation type="submission" date="2019-06" db="EMBL/GenBank/DDBJ databases">
        <title>Draft genome sequence of the filamentous fungus Phialemoniopsis curvata isolated from diesel fuel.</title>
        <authorList>
            <person name="Varaljay V.A."/>
            <person name="Lyon W.J."/>
            <person name="Crouch A.L."/>
            <person name="Drake C.E."/>
            <person name="Hollomon J.M."/>
            <person name="Nadeau L.J."/>
            <person name="Nunn H.S."/>
            <person name="Stevenson B.S."/>
            <person name="Bojanowski C.L."/>
            <person name="Crookes-Goodson W.J."/>
        </authorList>
    </citation>
    <scope>NUCLEOTIDE SEQUENCE [LARGE SCALE GENOMIC DNA]</scope>
    <source>
        <strain evidence="4 5">D216</strain>
    </source>
</reference>
<protein>
    <recommendedName>
        <fullName evidence="6">Alpha/beta hydrolase fold-3 domain-containing protein</fullName>
    </recommendedName>
</protein>
<evidence type="ECO:0008006" key="6">
    <source>
        <dbReference type="Google" id="ProtNLM"/>
    </source>
</evidence>
<dbReference type="InParanoid" id="A0A507AXU5"/>
<dbReference type="InterPro" id="IPR029058">
    <property type="entry name" value="AB_hydrolase_fold"/>
</dbReference>
<dbReference type="Gene3D" id="3.40.50.1820">
    <property type="entry name" value="alpha/beta hydrolase"/>
    <property type="match status" value="1"/>
</dbReference>
<organism evidence="4 5">
    <name type="scientific">Thyridium curvatum</name>
    <dbReference type="NCBI Taxonomy" id="1093900"/>
    <lineage>
        <taxon>Eukaryota</taxon>
        <taxon>Fungi</taxon>
        <taxon>Dikarya</taxon>
        <taxon>Ascomycota</taxon>
        <taxon>Pezizomycotina</taxon>
        <taxon>Sordariomycetes</taxon>
        <taxon>Sordariomycetidae</taxon>
        <taxon>Thyridiales</taxon>
        <taxon>Thyridiaceae</taxon>
        <taxon>Thyridium</taxon>
    </lineage>
</organism>
<dbReference type="GeneID" id="41974421"/>
<dbReference type="InterPro" id="IPR050300">
    <property type="entry name" value="GDXG_lipolytic_enzyme"/>
</dbReference>
<dbReference type="PANTHER" id="PTHR48081">
    <property type="entry name" value="AB HYDROLASE SUPERFAMILY PROTEIN C4A8.06C"/>
    <property type="match status" value="1"/>
</dbReference>
<evidence type="ECO:0000259" key="3">
    <source>
        <dbReference type="Pfam" id="PF07859"/>
    </source>
</evidence>
<proteinExistence type="predicted"/>
<evidence type="ECO:0000259" key="2">
    <source>
        <dbReference type="Pfam" id="PF00326"/>
    </source>
</evidence>
<dbReference type="OrthoDB" id="19653at2759"/>
<feature type="domain" description="Alpha/beta hydrolase fold-3" evidence="3">
    <location>
        <begin position="55"/>
        <end position="174"/>
    </location>
</feature>
<comment type="caution">
    <text evidence="4">The sequence shown here is derived from an EMBL/GenBank/DDBJ whole genome shotgun (WGS) entry which is preliminary data.</text>
</comment>
<dbReference type="STRING" id="1093900.A0A507AXU5"/>
<feature type="domain" description="Peptidase S9 prolyl oligopeptidase catalytic" evidence="2">
    <location>
        <begin position="243"/>
        <end position="309"/>
    </location>
</feature>
<evidence type="ECO:0000256" key="1">
    <source>
        <dbReference type="ARBA" id="ARBA00022801"/>
    </source>
</evidence>
<keyword evidence="1" id="KW-0378">Hydrolase</keyword>
<evidence type="ECO:0000313" key="4">
    <source>
        <dbReference type="EMBL" id="TPX12327.1"/>
    </source>
</evidence>
<sequence>MEPYTIDPHTQHSNSVKLLDEFDAYRVAYKYVDNQPVNAFFVIPKELPSGPRPLLVRFHGGGMTEGEAEASLRPFFLELSLKHGAVILTPDYRLRPEHEVADGIEDTRSFWKWVEEGKAQESLHRMRPKIDVDVSNLLVGGESGGGYHAVETALLGMTKLPIKVLFLQYPAVDLPNLLHKPPPRNVHLSPCWREKFPYSIVEEHLATRVPGTICTRAKYGSRIPLMGAMAQAGKWVDTSGPNRYLNPMDALDTAPELPPIFLYQSREDESVPWEHTQAWAEKLKKLQPGVPLHLLFVPHGDHVFDKNDTLEAPWLKGEPLDFVHKYWPAKS</sequence>
<dbReference type="SUPFAM" id="SSF53474">
    <property type="entry name" value="alpha/beta-Hydrolases"/>
    <property type="match status" value="1"/>
</dbReference>
<gene>
    <name evidence="4" type="ORF">E0L32_006974</name>
</gene>
<name>A0A507AXU5_9PEZI</name>
<dbReference type="GO" id="GO:0006508">
    <property type="term" value="P:proteolysis"/>
    <property type="evidence" value="ECO:0007669"/>
    <property type="project" value="InterPro"/>
</dbReference>
<keyword evidence="5" id="KW-1185">Reference proteome</keyword>
<evidence type="ECO:0000313" key="5">
    <source>
        <dbReference type="Proteomes" id="UP000319257"/>
    </source>
</evidence>
<dbReference type="Pfam" id="PF07859">
    <property type="entry name" value="Abhydrolase_3"/>
    <property type="match status" value="1"/>
</dbReference>
<dbReference type="EMBL" id="SKBQ01000041">
    <property type="protein sequence ID" value="TPX12327.1"/>
    <property type="molecule type" value="Genomic_DNA"/>
</dbReference>
<dbReference type="InterPro" id="IPR013094">
    <property type="entry name" value="AB_hydrolase_3"/>
</dbReference>
<dbReference type="GO" id="GO:0008236">
    <property type="term" value="F:serine-type peptidase activity"/>
    <property type="evidence" value="ECO:0007669"/>
    <property type="project" value="InterPro"/>
</dbReference>
<dbReference type="Proteomes" id="UP000319257">
    <property type="component" value="Unassembled WGS sequence"/>
</dbReference>
<dbReference type="RefSeq" id="XP_030994038.1">
    <property type="nucleotide sequence ID" value="XM_031141665.1"/>
</dbReference>